<gene>
    <name evidence="1" type="ORF">NYP18_09025</name>
</gene>
<reference evidence="1 2" key="1">
    <citation type="submission" date="2022-08" db="EMBL/GenBank/DDBJ databases">
        <title>YIM 101645 draft genome.</title>
        <authorList>
            <person name="Chen X."/>
        </authorList>
    </citation>
    <scope>NUCLEOTIDE SEQUENCE [LARGE SCALE GENOMIC DNA]</scope>
    <source>
        <strain evidence="1 2">YIM 101645</strain>
    </source>
</reference>
<name>A0ABT2FXC2_9CORY</name>
<organism evidence="1 2">
    <name type="scientific">Corynebacterium lemuris</name>
    <dbReference type="NCBI Taxonomy" id="1859292"/>
    <lineage>
        <taxon>Bacteria</taxon>
        <taxon>Bacillati</taxon>
        <taxon>Actinomycetota</taxon>
        <taxon>Actinomycetes</taxon>
        <taxon>Mycobacteriales</taxon>
        <taxon>Corynebacteriaceae</taxon>
        <taxon>Corynebacterium</taxon>
    </lineage>
</organism>
<sequence length="113" mass="12446">MKSAREWEELLCRIPNEDAPPWFEIGPQEHGQSDVGTLNSRFGPLDRETAEFIASAPHAVADLIRLMRGVSGVIELINDREELLRLAGHGTAAELVADLGVHLQLILTGKDPR</sequence>
<protein>
    <submittedName>
        <fullName evidence="1">Uncharacterized protein</fullName>
    </submittedName>
</protein>
<keyword evidence="2" id="KW-1185">Reference proteome</keyword>
<dbReference type="RefSeq" id="WP_259427871.1">
    <property type="nucleotide sequence ID" value="NZ_JANWTC010000006.1"/>
</dbReference>
<evidence type="ECO:0000313" key="1">
    <source>
        <dbReference type="EMBL" id="MCS5479801.1"/>
    </source>
</evidence>
<dbReference type="Proteomes" id="UP001205965">
    <property type="component" value="Unassembled WGS sequence"/>
</dbReference>
<evidence type="ECO:0000313" key="2">
    <source>
        <dbReference type="Proteomes" id="UP001205965"/>
    </source>
</evidence>
<proteinExistence type="predicted"/>
<accession>A0ABT2FXC2</accession>
<dbReference type="EMBL" id="JANWTC010000006">
    <property type="protein sequence ID" value="MCS5479801.1"/>
    <property type="molecule type" value="Genomic_DNA"/>
</dbReference>
<comment type="caution">
    <text evidence="1">The sequence shown here is derived from an EMBL/GenBank/DDBJ whole genome shotgun (WGS) entry which is preliminary data.</text>
</comment>